<dbReference type="InterPro" id="IPR036937">
    <property type="entry name" value="Adhesion_dom_fimbrial_sf"/>
</dbReference>
<dbReference type="InterPro" id="IPR000259">
    <property type="entry name" value="Adhesion_dom_fimbrial"/>
</dbReference>
<evidence type="ECO:0000256" key="4">
    <source>
        <dbReference type="ARBA" id="ARBA00023263"/>
    </source>
</evidence>
<reference evidence="6" key="1">
    <citation type="submission" date="2012-10" db="EMBL/GenBank/DDBJ databases">
        <authorList>
            <person name="Sandrine L."/>
        </authorList>
    </citation>
    <scope>NUCLEOTIDE SEQUENCE</scope>
</reference>
<dbReference type="PANTHER" id="PTHR33420">
    <property type="entry name" value="FIMBRIAL SUBUNIT ELFA-RELATED"/>
    <property type="match status" value="1"/>
</dbReference>
<comment type="similarity">
    <text evidence="2">Belongs to the fimbrial protein family.</text>
</comment>
<evidence type="ECO:0000256" key="2">
    <source>
        <dbReference type="ARBA" id="ARBA00006671"/>
    </source>
</evidence>
<gene>
    <name evidence="6" type="ORF">BN138_700</name>
</gene>
<dbReference type="Pfam" id="PF00419">
    <property type="entry name" value="Fimbrial"/>
    <property type="match status" value="1"/>
</dbReference>
<evidence type="ECO:0000259" key="5">
    <source>
        <dbReference type="Pfam" id="PF00419"/>
    </source>
</evidence>
<keyword evidence="4" id="KW-0281">Fimbrium</keyword>
<organism evidence="6">
    <name type="scientific">termite gut metagenome</name>
    <dbReference type="NCBI Taxonomy" id="433724"/>
    <lineage>
        <taxon>unclassified sequences</taxon>
        <taxon>metagenomes</taxon>
        <taxon>organismal metagenomes</taxon>
    </lineage>
</organism>
<proteinExistence type="inferred from homology"/>
<accession>S0DEB9</accession>
<keyword evidence="3" id="KW-0732">Signal</keyword>
<evidence type="ECO:0000313" key="6">
    <source>
        <dbReference type="EMBL" id="CCO21512.1"/>
    </source>
</evidence>
<protein>
    <submittedName>
        <fullName evidence="6">Putative fimbrial protein</fullName>
    </submittedName>
</protein>
<dbReference type="SUPFAM" id="SSF49401">
    <property type="entry name" value="Bacterial adhesins"/>
    <property type="match status" value="1"/>
</dbReference>
<dbReference type="InterPro" id="IPR050263">
    <property type="entry name" value="Bact_Fimbrial_Adh_Pro"/>
</dbReference>
<dbReference type="PANTHER" id="PTHR33420:SF12">
    <property type="entry name" value="FIMBRIN-LIKE PROTEIN FIMI-RELATED"/>
    <property type="match status" value="1"/>
</dbReference>
<comment type="subcellular location">
    <subcellularLocation>
        <location evidence="1">Fimbrium</location>
    </subcellularLocation>
</comment>
<dbReference type="Gene3D" id="2.60.40.1090">
    <property type="entry name" value="Fimbrial-type adhesion domain"/>
    <property type="match status" value="1"/>
</dbReference>
<sequence>MAAELIKTQAGASGAGSLTAGVLSKIFVAEAPSYYLMSSIGSSNIVPVACAITTPNLTFPIGDVSASNFGSTIGTIPSGAQNTQNLGLNCDAGANINVSLNGTQNPDVSTASVLALTGQGNAGVAKGVGVQIIYNGAPLTLNTNVPLKQSAGGQETFPITARYYQTKTAVMPGTANTSATLNLTYQ</sequence>
<evidence type="ECO:0000256" key="3">
    <source>
        <dbReference type="ARBA" id="ARBA00022729"/>
    </source>
</evidence>
<dbReference type="EMBL" id="HF548308">
    <property type="protein sequence ID" value="CCO21512.1"/>
    <property type="molecule type" value="Genomic_DNA"/>
</dbReference>
<dbReference type="GO" id="GO:0043709">
    <property type="term" value="P:cell adhesion involved in single-species biofilm formation"/>
    <property type="evidence" value="ECO:0007669"/>
    <property type="project" value="TreeGrafter"/>
</dbReference>
<dbReference type="AlphaFoldDB" id="S0DEB9"/>
<reference evidence="6" key="2">
    <citation type="journal article" date="2013" name="Biotechnol. Biofuels">
        <title>Mining for hemicellulases in the fungus-growing termite Pseudacanthotermes militaris using functional metagenomics.</title>
        <authorList>
            <person name="Bastien G."/>
            <person name="Arnal G."/>
            <person name="Bozonnet S."/>
            <person name="Laguerre S."/>
            <person name="Ferreira F."/>
            <person name="Faure R."/>
            <person name="Henrissat B."/>
            <person name="Lefevre F."/>
            <person name="Robe P."/>
            <person name="Bouchez O."/>
            <person name="Noirot C."/>
            <person name="Dumon C."/>
            <person name="O'Donohue M."/>
        </authorList>
    </citation>
    <scope>NUCLEOTIDE SEQUENCE</scope>
</reference>
<evidence type="ECO:0000256" key="1">
    <source>
        <dbReference type="ARBA" id="ARBA00004561"/>
    </source>
</evidence>
<dbReference type="InterPro" id="IPR008966">
    <property type="entry name" value="Adhesion_dom_sf"/>
</dbReference>
<feature type="domain" description="Fimbrial-type adhesion" evidence="5">
    <location>
        <begin position="43"/>
        <end position="186"/>
    </location>
</feature>
<name>S0DEB9_9ZZZZ</name>
<dbReference type="GO" id="GO:0009289">
    <property type="term" value="C:pilus"/>
    <property type="evidence" value="ECO:0007669"/>
    <property type="project" value="InterPro"/>
</dbReference>